<dbReference type="InterPro" id="IPR042099">
    <property type="entry name" value="ANL_N_sf"/>
</dbReference>
<evidence type="ECO:0000256" key="2">
    <source>
        <dbReference type="ARBA" id="ARBA00022598"/>
    </source>
</evidence>
<evidence type="ECO:0000313" key="4">
    <source>
        <dbReference type="EMBL" id="CAA6801447.1"/>
    </source>
</evidence>
<dbReference type="PANTHER" id="PTHR43201">
    <property type="entry name" value="ACYL-COA SYNTHETASE"/>
    <property type="match status" value="1"/>
</dbReference>
<organism evidence="4">
    <name type="scientific">uncultured Thiotrichaceae bacterium</name>
    <dbReference type="NCBI Taxonomy" id="298394"/>
    <lineage>
        <taxon>Bacteria</taxon>
        <taxon>Pseudomonadati</taxon>
        <taxon>Pseudomonadota</taxon>
        <taxon>Gammaproteobacteria</taxon>
        <taxon>Thiotrichales</taxon>
        <taxon>Thiotrichaceae</taxon>
        <taxon>environmental samples</taxon>
    </lineage>
</organism>
<comment type="similarity">
    <text evidence="1">Belongs to the ATP-dependent AMP-binding enzyme family.</text>
</comment>
<dbReference type="GO" id="GO:0031956">
    <property type="term" value="F:medium-chain fatty acid-CoA ligase activity"/>
    <property type="evidence" value="ECO:0007669"/>
    <property type="project" value="TreeGrafter"/>
</dbReference>
<evidence type="ECO:0000256" key="1">
    <source>
        <dbReference type="ARBA" id="ARBA00006432"/>
    </source>
</evidence>
<accession>A0A6S6S7L5</accession>
<sequence>MNKTVRNIIDQHAATQADSTYLITPQTEQTMRYGELQQHARELSQQLIAQGIGKGEKVAMLLDNGYWSVAIMLGVMYSGAVIVPMNTVAGESALNYALDHSDAQLLFVSPHYAKKYAQLIDNMLGRMAMILVDNADFNPAILNDHSTDIPQTLPDITPDDHAILIYTSGTTGRPKGVLLSHRNILAGGNNTATAHQLTQADRGLCVLPLYHINAEIVSLVSSLLCGGSVVLPARFGVSAFWQDIVKYQCSWFSLVPTMVTYLLDHESREPIDNLTRDYIKQHVHFGRSASSPLSPEMHREFERKFSVSLIETMGLTETAAQILSNPLPPGKIKYGSPGIAFGNEAKIMNDHQQDCPVGVQGELMIRGDNVMAGYYKNE</sequence>
<protein>
    <recommendedName>
        <fullName evidence="3">AMP-dependent synthetase/ligase domain-containing protein</fullName>
    </recommendedName>
</protein>
<dbReference type="AlphaFoldDB" id="A0A6S6S7L5"/>
<evidence type="ECO:0000259" key="3">
    <source>
        <dbReference type="Pfam" id="PF00501"/>
    </source>
</evidence>
<keyword evidence="2" id="KW-0436">Ligase</keyword>
<reference evidence="4" key="1">
    <citation type="submission" date="2020-01" db="EMBL/GenBank/DDBJ databases">
        <authorList>
            <person name="Meier V. D."/>
            <person name="Meier V D."/>
        </authorList>
    </citation>
    <scope>NUCLEOTIDE SEQUENCE</scope>
    <source>
        <strain evidence="4">HLG_WM_MAG_08</strain>
    </source>
</reference>
<feature type="domain" description="AMP-dependent synthetase/ligase" evidence="3">
    <location>
        <begin position="10"/>
        <end position="375"/>
    </location>
</feature>
<dbReference type="PANTHER" id="PTHR43201:SF5">
    <property type="entry name" value="MEDIUM-CHAIN ACYL-COA LIGASE ACSF2, MITOCHONDRIAL"/>
    <property type="match status" value="1"/>
</dbReference>
<dbReference type="GO" id="GO:0006631">
    <property type="term" value="P:fatty acid metabolic process"/>
    <property type="evidence" value="ECO:0007669"/>
    <property type="project" value="TreeGrafter"/>
</dbReference>
<dbReference type="Pfam" id="PF00501">
    <property type="entry name" value="AMP-binding"/>
    <property type="match status" value="1"/>
</dbReference>
<name>A0A6S6S7L5_9GAMM</name>
<dbReference type="PROSITE" id="PS00455">
    <property type="entry name" value="AMP_BINDING"/>
    <property type="match status" value="1"/>
</dbReference>
<gene>
    <name evidence="4" type="ORF">HELGO_WM69366</name>
</gene>
<dbReference type="InterPro" id="IPR020845">
    <property type="entry name" value="AMP-binding_CS"/>
</dbReference>
<dbReference type="EMBL" id="CACVAV010000022">
    <property type="protein sequence ID" value="CAA6801447.1"/>
    <property type="molecule type" value="Genomic_DNA"/>
</dbReference>
<feature type="non-terminal residue" evidence="4">
    <location>
        <position position="378"/>
    </location>
</feature>
<dbReference type="Gene3D" id="3.40.50.12780">
    <property type="entry name" value="N-terminal domain of ligase-like"/>
    <property type="match status" value="1"/>
</dbReference>
<proteinExistence type="inferred from homology"/>
<dbReference type="SUPFAM" id="SSF56801">
    <property type="entry name" value="Acetyl-CoA synthetase-like"/>
    <property type="match status" value="1"/>
</dbReference>
<dbReference type="InterPro" id="IPR000873">
    <property type="entry name" value="AMP-dep_synth/lig_dom"/>
</dbReference>